<dbReference type="Pfam" id="PF00589">
    <property type="entry name" value="Phage_integrase"/>
    <property type="match status" value="1"/>
</dbReference>
<evidence type="ECO:0000256" key="1">
    <source>
        <dbReference type="ARBA" id="ARBA00008857"/>
    </source>
</evidence>
<accession>A0A1M5JGI3</accession>
<reference evidence="6" key="1">
    <citation type="submission" date="2016-11" db="EMBL/GenBank/DDBJ databases">
        <authorList>
            <person name="Varghese N."/>
            <person name="Submissions S."/>
        </authorList>
    </citation>
    <scope>NUCLEOTIDE SEQUENCE [LARGE SCALE GENOMIC DNA]</scope>
    <source>
        <strain evidence="6">DSM 27370</strain>
    </source>
</reference>
<comment type="similarity">
    <text evidence="1">Belongs to the 'phage' integrase family.</text>
</comment>
<dbReference type="SUPFAM" id="SSF56349">
    <property type="entry name" value="DNA breaking-rejoining enzymes"/>
    <property type="match status" value="1"/>
</dbReference>
<dbReference type="Proteomes" id="UP000184480">
    <property type="component" value="Unassembled WGS sequence"/>
</dbReference>
<dbReference type="EMBL" id="FQUC01000024">
    <property type="protein sequence ID" value="SHG39684.1"/>
    <property type="molecule type" value="Genomic_DNA"/>
</dbReference>
<dbReference type="GO" id="GO:0006310">
    <property type="term" value="P:DNA recombination"/>
    <property type="evidence" value="ECO:0007669"/>
    <property type="project" value="UniProtKB-KW"/>
</dbReference>
<evidence type="ECO:0000259" key="4">
    <source>
        <dbReference type="PROSITE" id="PS51898"/>
    </source>
</evidence>
<dbReference type="InterPro" id="IPR002104">
    <property type="entry name" value="Integrase_catalytic"/>
</dbReference>
<dbReference type="AlphaFoldDB" id="A0A1M5JGI3"/>
<name>A0A1M5JGI3_9BACT</name>
<dbReference type="PANTHER" id="PTHR30349:SF41">
    <property type="entry name" value="INTEGRASE_RECOMBINASE PROTEIN MJ0367-RELATED"/>
    <property type="match status" value="1"/>
</dbReference>
<dbReference type="RefSeq" id="WP_062184748.1">
    <property type="nucleotide sequence ID" value="NZ_BBXL01000030.1"/>
</dbReference>
<sequence length="409" mass="47695">MDLLELKTKYPLLISYMEDHNYSRQYIRHIKNESLWILRESENYHWKTYDDVYQTCVEKYTNKHTLNYKRNMLLVIKLFVLESVVPDGSIHAHKSSYYDGLCAEFKNLIDVYRSVIKSNYAEPYHYHKSYECSVCSFLSRLQKQGVFSLECITEKNVIDIFINDTKLSQSYHFKRETACVFKICAPFYPSGICSKISSYLPEARKTRRNTQYLTKEEVEKIKFVLENDPSLSLQNRAIGLLVFYTGLRCCDIGALTFDQIDWESDLIRIIQQKTGMPLVLPLRAIVGNAIFDYITKQRPNSSENTVFLTVKVPYRRLQSPNLYTICVTIMKKANIRNRPCDKKGFHLFRHHLATSLLENGVEQPIISRTMGHQSPESLDTYLGADFIHLKECALSIKCFPIKEEVFNGI</sequence>
<dbReference type="GO" id="GO:0015074">
    <property type="term" value="P:DNA integration"/>
    <property type="evidence" value="ECO:0007669"/>
    <property type="project" value="InterPro"/>
</dbReference>
<dbReference type="PANTHER" id="PTHR30349">
    <property type="entry name" value="PHAGE INTEGRASE-RELATED"/>
    <property type="match status" value="1"/>
</dbReference>
<keyword evidence="3" id="KW-0233">DNA recombination</keyword>
<evidence type="ECO:0000256" key="2">
    <source>
        <dbReference type="ARBA" id="ARBA00023125"/>
    </source>
</evidence>
<protein>
    <submittedName>
        <fullName evidence="5">Site-specific recombinase XerD</fullName>
    </submittedName>
</protein>
<dbReference type="InterPro" id="IPR013762">
    <property type="entry name" value="Integrase-like_cat_sf"/>
</dbReference>
<dbReference type="OrthoDB" id="9785687at2"/>
<dbReference type="PROSITE" id="PS51898">
    <property type="entry name" value="TYR_RECOMBINASE"/>
    <property type="match status" value="1"/>
</dbReference>
<dbReference type="InterPro" id="IPR050090">
    <property type="entry name" value="Tyrosine_recombinase_XerCD"/>
</dbReference>
<dbReference type="InterPro" id="IPR011010">
    <property type="entry name" value="DNA_brk_join_enz"/>
</dbReference>
<gene>
    <name evidence="5" type="ORF">SAMN05444362_1242</name>
</gene>
<keyword evidence="2" id="KW-0238">DNA-binding</keyword>
<dbReference type="Gene3D" id="1.10.443.10">
    <property type="entry name" value="Intergrase catalytic core"/>
    <property type="match status" value="1"/>
</dbReference>
<evidence type="ECO:0000313" key="5">
    <source>
        <dbReference type="EMBL" id="SHG39684.1"/>
    </source>
</evidence>
<feature type="domain" description="Tyr recombinase" evidence="4">
    <location>
        <begin position="208"/>
        <end position="394"/>
    </location>
</feature>
<proteinExistence type="inferred from homology"/>
<dbReference type="STRING" id="1346286.SAMN05444362_1242"/>
<organism evidence="5 6">
    <name type="scientific">Dysgonomonas macrotermitis</name>
    <dbReference type="NCBI Taxonomy" id="1346286"/>
    <lineage>
        <taxon>Bacteria</taxon>
        <taxon>Pseudomonadati</taxon>
        <taxon>Bacteroidota</taxon>
        <taxon>Bacteroidia</taxon>
        <taxon>Bacteroidales</taxon>
        <taxon>Dysgonomonadaceae</taxon>
        <taxon>Dysgonomonas</taxon>
    </lineage>
</organism>
<evidence type="ECO:0000313" key="6">
    <source>
        <dbReference type="Proteomes" id="UP000184480"/>
    </source>
</evidence>
<dbReference type="GO" id="GO:0003677">
    <property type="term" value="F:DNA binding"/>
    <property type="evidence" value="ECO:0007669"/>
    <property type="project" value="UniProtKB-KW"/>
</dbReference>
<evidence type="ECO:0000256" key="3">
    <source>
        <dbReference type="ARBA" id="ARBA00023172"/>
    </source>
</evidence>
<keyword evidence="6" id="KW-1185">Reference proteome</keyword>